<evidence type="ECO:0008006" key="3">
    <source>
        <dbReference type="Google" id="ProtNLM"/>
    </source>
</evidence>
<dbReference type="InterPro" id="IPR011010">
    <property type="entry name" value="DNA_brk_join_enz"/>
</dbReference>
<dbReference type="EMBL" id="JAERRH010000030">
    <property type="protein sequence ID" value="MBL1110187.1"/>
    <property type="molecule type" value="Genomic_DNA"/>
</dbReference>
<organism evidence="1 2">
    <name type="scientific">Streptomyces musisoli</name>
    <dbReference type="NCBI Taxonomy" id="2802280"/>
    <lineage>
        <taxon>Bacteria</taxon>
        <taxon>Bacillati</taxon>
        <taxon>Actinomycetota</taxon>
        <taxon>Actinomycetes</taxon>
        <taxon>Kitasatosporales</taxon>
        <taxon>Streptomycetaceae</taxon>
        <taxon>Streptomyces</taxon>
    </lineage>
</organism>
<name>A0ABS1PCU2_9ACTN</name>
<comment type="caution">
    <text evidence="1">The sequence shown here is derived from an EMBL/GenBank/DDBJ whole genome shotgun (WGS) entry which is preliminary data.</text>
</comment>
<gene>
    <name evidence="1" type="ORF">JK361_37500</name>
</gene>
<keyword evidence="2" id="KW-1185">Reference proteome</keyword>
<reference evidence="1 2" key="1">
    <citation type="submission" date="2021-01" db="EMBL/GenBank/DDBJ databases">
        <title>WGS of actinomycetes isolated from Thailand.</title>
        <authorList>
            <person name="Thawai C."/>
        </authorList>
    </citation>
    <scope>NUCLEOTIDE SEQUENCE [LARGE SCALE GENOMIC DNA]</scope>
    <source>
        <strain evidence="1 2">CH5-8</strain>
    </source>
</reference>
<dbReference type="Proteomes" id="UP000621386">
    <property type="component" value="Unassembled WGS sequence"/>
</dbReference>
<evidence type="ECO:0000313" key="2">
    <source>
        <dbReference type="Proteomes" id="UP000621386"/>
    </source>
</evidence>
<protein>
    <recommendedName>
        <fullName evidence="3">Tyr recombinase domain-containing protein</fullName>
    </recommendedName>
</protein>
<accession>A0ABS1PCU2</accession>
<sequence>MLASSLLDSGYSVHEVAERLGHDPARLMRNYTRVNAVRRRQAADVQYLVLAPVGCRAGSSATAAILLPVILIGVDRLILLGGVAFSLWNFGLRMAAPGWVLPLRVDTGVRAGDAGG</sequence>
<proteinExistence type="predicted"/>
<dbReference type="SUPFAM" id="SSF56349">
    <property type="entry name" value="DNA breaking-rejoining enzymes"/>
    <property type="match status" value="1"/>
</dbReference>
<evidence type="ECO:0000313" key="1">
    <source>
        <dbReference type="EMBL" id="MBL1110187.1"/>
    </source>
</evidence>